<dbReference type="GO" id="GO:0000938">
    <property type="term" value="C:GARP complex"/>
    <property type="evidence" value="ECO:0007669"/>
    <property type="project" value="InterPro"/>
</dbReference>
<feature type="domain" description="Vps53 N-terminal" evidence="2">
    <location>
        <begin position="11"/>
        <end position="92"/>
    </location>
</feature>
<sequence>MITNKKESAANDSSLEDIEAIMNELGLTIDSLDSSKINSVQDIATRSEEMVREITQDIQQLDQAKRNLTLSITTLNNIVLIVSAIDKLNELLGLATNESEDDDKAEHTNPFSKQKGISYIIPHRQPIAKEYHIKSCFVILF</sequence>
<evidence type="ECO:0000313" key="3">
    <source>
        <dbReference type="EMBL" id="VEL25659.1"/>
    </source>
</evidence>
<dbReference type="PANTHER" id="PTHR12820:SF0">
    <property type="entry name" value="VACUOLAR PROTEIN SORTING-ASSOCIATED PROTEIN 53 HOMOLOG"/>
    <property type="match status" value="1"/>
</dbReference>
<accession>A0A3S5A255</accession>
<reference evidence="3" key="1">
    <citation type="submission" date="2018-11" db="EMBL/GenBank/DDBJ databases">
        <authorList>
            <consortium name="Pathogen Informatics"/>
        </authorList>
    </citation>
    <scope>NUCLEOTIDE SEQUENCE</scope>
</reference>
<feature type="coiled-coil region" evidence="1">
    <location>
        <begin position="44"/>
        <end position="71"/>
    </location>
</feature>
<comment type="caution">
    <text evidence="3">The sequence shown here is derived from an EMBL/GenBank/DDBJ whole genome shotgun (WGS) entry which is preliminary data.</text>
</comment>
<dbReference type="InterPro" id="IPR039766">
    <property type="entry name" value="Vps53"/>
</dbReference>
<dbReference type="AlphaFoldDB" id="A0A3S5A255"/>
<proteinExistence type="predicted"/>
<protein>
    <recommendedName>
        <fullName evidence="2">Vps53 N-terminal domain-containing protein</fullName>
    </recommendedName>
</protein>
<keyword evidence="4" id="KW-1185">Reference proteome</keyword>
<dbReference type="OrthoDB" id="10261632at2759"/>
<dbReference type="GO" id="GO:0042147">
    <property type="term" value="P:retrograde transport, endosome to Golgi"/>
    <property type="evidence" value="ECO:0007669"/>
    <property type="project" value="InterPro"/>
</dbReference>
<organism evidence="3 4">
    <name type="scientific">Protopolystoma xenopodis</name>
    <dbReference type="NCBI Taxonomy" id="117903"/>
    <lineage>
        <taxon>Eukaryota</taxon>
        <taxon>Metazoa</taxon>
        <taxon>Spiralia</taxon>
        <taxon>Lophotrochozoa</taxon>
        <taxon>Platyhelminthes</taxon>
        <taxon>Monogenea</taxon>
        <taxon>Polyopisthocotylea</taxon>
        <taxon>Polystomatidea</taxon>
        <taxon>Polystomatidae</taxon>
        <taxon>Protopolystoma</taxon>
    </lineage>
</organism>
<keyword evidence="1" id="KW-0175">Coiled coil</keyword>
<evidence type="ECO:0000259" key="2">
    <source>
        <dbReference type="Pfam" id="PF04100"/>
    </source>
</evidence>
<dbReference type="Proteomes" id="UP000784294">
    <property type="component" value="Unassembled WGS sequence"/>
</dbReference>
<dbReference type="Pfam" id="PF04100">
    <property type="entry name" value="Vps53_N"/>
    <property type="match status" value="1"/>
</dbReference>
<dbReference type="PANTHER" id="PTHR12820">
    <property type="entry name" value="VACUOLAR SORTING PROTEIN 53"/>
    <property type="match status" value="1"/>
</dbReference>
<gene>
    <name evidence="3" type="ORF">PXEA_LOCUS19099</name>
</gene>
<evidence type="ECO:0000256" key="1">
    <source>
        <dbReference type="SAM" id="Coils"/>
    </source>
</evidence>
<dbReference type="EMBL" id="CAAALY010075457">
    <property type="protein sequence ID" value="VEL25659.1"/>
    <property type="molecule type" value="Genomic_DNA"/>
</dbReference>
<dbReference type="GO" id="GO:0005829">
    <property type="term" value="C:cytosol"/>
    <property type="evidence" value="ECO:0007669"/>
    <property type="project" value="GOC"/>
</dbReference>
<dbReference type="InterPro" id="IPR007234">
    <property type="entry name" value="Vps53_N"/>
</dbReference>
<evidence type="ECO:0000313" key="4">
    <source>
        <dbReference type="Proteomes" id="UP000784294"/>
    </source>
</evidence>
<name>A0A3S5A255_9PLAT</name>